<accession>A0A1V5ZQ94</accession>
<evidence type="ECO:0000313" key="3">
    <source>
        <dbReference type="EMBL" id="OQB42024.1"/>
    </source>
</evidence>
<keyword evidence="2" id="KW-0732">Signal</keyword>
<protein>
    <submittedName>
        <fullName evidence="3">Uncharacterized protein</fullName>
    </submittedName>
</protein>
<proteinExistence type="predicted"/>
<dbReference type="EMBL" id="MWDB01000007">
    <property type="protein sequence ID" value="OQB42024.1"/>
    <property type="molecule type" value="Genomic_DNA"/>
</dbReference>
<feature type="chain" id="PRO_5013274558" evidence="2">
    <location>
        <begin position="29"/>
        <end position="647"/>
    </location>
</feature>
<dbReference type="Proteomes" id="UP000485621">
    <property type="component" value="Unassembled WGS sequence"/>
</dbReference>
<name>A0A1V5ZQ94_9BACT</name>
<organism evidence="3">
    <name type="scientific">candidate division CPR1 bacterium ADurb.Bin160</name>
    <dbReference type="NCBI Taxonomy" id="1852826"/>
    <lineage>
        <taxon>Bacteria</taxon>
        <taxon>candidate division CPR1</taxon>
    </lineage>
</organism>
<feature type="coiled-coil region" evidence="1">
    <location>
        <begin position="369"/>
        <end position="396"/>
    </location>
</feature>
<comment type="caution">
    <text evidence="3">The sequence shown here is derived from an EMBL/GenBank/DDBJ whole genome shotgun (WGS) entry which is preliminary data.</text>
</comment>
<dbReference type="AlphaFoldDB" id="A0A1V5ZQ94"/>
<evidence type="ECO:0000256" key="1">
    <source>
        <dbReference type="SAM" id="Coils"/>
    </source>
</evidence>
<reference evidence="3" key="1">
    <citation type="submission" date="2017-02" db="EMBL/GenBank/DDBJ databases">
        <title>Delving into the versatile metabolic prowess of the omnipresent phylum Bacteroidetes.</title>
        <authorList>
            <person name="Nobu M.K."/>
            <person name="Mei R."/>
            <person name="Narihiro T."/>
            <person name="Kuroda K."/>
            <person name="Liu W.-T."/>
        </authorList>
    </citation>
    <scope>NUCLEOTIDE SEQUENCE</scope>
    <source>
        <strain evidence="3">ADurb.Bin160</strain>
    </source>
</reference>
<keyword evidence="1" id="KW-0175">Coiled coil</keyword>
<evidence type="ECO:0000256" key="2">
    <source>
        <dbReference type="SAM" id="SignalP"/>
    </source>
</evidence>
<gene>
    <name evidence="3" type="ORF">BWY04_00510</name>
</gene>
<feature type="signal peptide" evidence="2">
    <location>
        <begin position="1"/>
        <end position="28"/>
    </location>
</feature>
<sequence>MKFQKFTMVLFFFTLMLAFSFLSETANATLDVLYQSPRQVKNITSEEIIPKTSTTTFPNIHTLVEPIYVVKGEYEGLRIRYKNQQYNKGAIAIGTSKYLKVTANSALGGPEFFRVIPIPGRFSDSALTDEATHDPLIPVSLTATTPVSFDGTTGCALYYVRLKIPNSSTTTYTVNIKVIRSGSTQVLEELNVPIRVVSTTGVTVMPAAKVSNFVLCGKLRPFKEIDNEQIGATNTWMVDPPDDDDEIVNNADVISLSGDINSPTRVTQEVAMTKKLVDLMVEWRFNEIENFTFPIGSKDESNDSAIASKVLGLTDYIMARTKSVSFQPFKTFGKKKLKELACLDSGGDWVSKVVKDETVYECKMSSIKAEQDANKLKSLNKKNEDYNKEIEHLQKFNSTISKYLTSGRLSYRICDEPTEISHLNIIDDMYGRISATSNYRYLTTVVTRGGVPPTKFGTVDRWYFRSMPKEVKAAEAAIKKIQTDYKQQFGLYLNNAQKLNQYDRRARFIGWVCHTYGINNYLVFGVNHYGAKKEDDGKITYHNPLLSRTIGKPEYGNDGMAFFFYLDGNNLYRSIRGEDLRDGFEDYEILEMIKNSTGTGRKLNCVRNTVFPSQKETVMNIMAKNYKDGRTVPNCYKYMQDILRCLK</sequence>